<dbReference type="InterPro" id="IPR028871">
    <property type="entry name" value="BlueCu_1_BS"/>
</dbReference>
<dbReference type="PROSITE" id="PS00196">
    <property type="entry name" value="COPPER_BLUE"/>
    <property type="match status" value="1"/>
</dbReference>
<evidence type="ECO:0000313" key="12">
    <source>
        <dbReference type="Proteomes" id="UP000758856"/>
    </source>
</evidence>
<keyword evidence="4" id="KW-0574">Periplasm</keyword>
<evidence type="ECO:0000256" key="7">
    <source>
        <dbReference type="PIRSR" id="PIRSR602386-1"/>
    </source>
</evidence>
<feature type="binding site" evidence="7">
    <location>
        <position position="67"/>
    </location>
    <ligand>
        <name>Cu cation</name>
        <dbReference type="ChEBI" id="CHEBI:23378"/>
    </ligand>
</feature>
<keyword evidence="8" id="KW-0732">Signal</keyword>
<reference evidence="11 12" key="2">
    <citation type="submission" date="2021-01" db="EMBL/GenBank/DDBJ databases">
        <title>Genomic Encyclopedia of Type Strains, Phase IV (KMG-IV): sequencing the most valuable type-strain genomes for metagenomic binning, comparative biology and taxonomic classification.</title>
        <authorList>
            <person name="Goeker M."/>
        </authorList>
    </citation>
    <scope>NUCLEOTIDE SEQUENCE [LARGE SCALE GENOMIC DNA]</scope>
    <source>
        <strain evidence="11 12">DSM 6130</strain>
    </source>
</reference>
<accession>A0A9W6IUF4</accession>
<sequence length="120" mass="12692">MRTLLLAAALSLALPAGAAFAQAITVVEQAPADAVKVSIASMAFANEEVKVKKGGSVTWTNDDEIAHNVHFRNGPAKGDPKAQGKMLNKGESYTVTFGEAGTYDYICTPHPMMKAKVIVE</sequence>
<reference evidence="10" key="3">
    <citation type="submission" date="2023-01" db="EMBL/GenBank/DDBJ databases">
        <authorList>
            <person name="Sun Q."/>
            <person name="Evtushenko L."/>
        </authorList>
    </citation>
    <scope>NUCLEOTIDE SEQUENCE</scope>
    <source>
        <strain evidence="10">VKM B-1606</strain>
    </source>
</reference>
<dbReference type="PANTHER" id="PTHR36507">
    <property type="entry name" value="BLL1555 PROTEIN"/>
    <property type="match status" value="1"/>
</dbReference>
<keyword evidence="2" id="KW-0813">Transport</keyword>
<comment type="subcellular location">
    <subcellularLocation>
        <location evidence="1">Periplasm</location>
    </subcellularLocation>
</comment>
<evidence type="ECO:0000256" key="4">
    <source>
        <dbReference type="ARBA" id="ARBA00022764"/>
    </source>
</evidence>
<dbReference type="PANTHER" id="PTHR36507:SF1">
    <property type="entry name" value="BLL1555 PROTEIN"/>
    <property type="match status" value="1"/>
</dbReference>
<evidence type="ECO:0000313" key="11">
    <source>
        <dbReference type="EMBL" id="MBM7852569.1"/>
    </source>
</evidence>
<dbReference type="InterPro" id="IPR002386">
    <property type="entry name" value="Amicyanin/Pseudoazurin"/>
</dbReference>
<dbReference type="SUPFAM" id="SSF49503">
    <property type="entry name" value="Cupredoxins"/>
    <property type="match status" value="1"/>
</dbReference>
<feature type="binding site" evidence="7">
    <location>
        <position position="110"/>
    </location>
    <ligand>
        <name>Cu cation</name>
        <dbReference type="ChEBI" id="CHEBI:23378"/>
    </ligand>
</feature>
<proteinExistence type="predicted"/>
<dbReference type="Pfam" id="PF00127">
    <property type="entry name" value="Copper-bind"/>
    <property type="match status" value="1"/>
</dbReference>
<dbReference type="InterPro" id="IPR000923">
    <property type="entry name" value="BlueCu_1"/>
</dbReference>
<organism evidence="10 13">
    <name type="scientific">Methylopila capsulata</name>
    <dbReference type="NCBI Taxonomy" id="61654"/>
    <lineage>
        <taxon>Bacteria</taxon>
        <taxon>Pseudomonadati</taxon>
        <taxon>Pseudomonadota</taxon>
        <taxon>Alphaproteobacteria</taxon>
        <taxon>Hyphomicrobiales</taxon>
        <taxon>Methylopilaceae</taxon>
        <taxon>Methylopila</taxon>
    </lineage>
</organism>
<dbReference type="GO" id="GO:0005507">
    <property type="term" value="F:copper ion binding"/>
    <property type="evidence" value="ECO:0007669"/>
    <property type="project" value="InterPro"/>
</dbReference>
<keyword evidence="12" id="KW-1185">Reference proteome</keyword>
<evidence type="ECO:0000256" key="5">
    <source>
        <dbReference type="ARBA" id="ARBA00022982"/>
    </source>
</evidence>
<comment type="cofactor">
    <cofactor evidence="7">
        <name>Cu cation</name>
        <dbReference type="ChEBI" id="CHEBI:23378"/>
    </cofactor>
    <text evidence="7">Binds 1 copper ion per subunit.</text>
</comment>
<evidence type="ECO:0000256" key="6">
    <source>
        <dbReference type="ARBA" id="ARBA00023008"/>
    </source>
</evidence>
<feature type="chain" id="PRO_5040996056" evidence="8">
    <location>
        <begin position="22"/>
        <end position="120"/>
    </location>
</feature>
<dbReference type="PRINTS" id="PR00155">
    <property type="entry name" value="AMICYANIN"/>
</dbReference>
<feature type="binding site" evidence="7">
    <location>
        <position position="107"/>
    </location>
    <ligand>
        <name>Cu cation</name>
        <dbReference type="ChEBI" id="CHEBI:23378"/>
    </ligand>
</feature>
<dbReference type="CDD" id="cd13921">
    <property type="entry name" value="Amicyanin"/>
    <property type="match status" value="1"/>
</dbReference>
<evidence type="ECO:0000259" key="9">
    <source>
        <dbReference type="Pfam" id="PF00127"/>
    </source>
</evidence>
<evidence type="ECO:0000313" key="13">
    <source>
        <dbReference type="Proteomes" id="UP001143400"/>
    </source>
</evidence>
<dbReference type="InterPro" id="IPR035668">
    <property type="entry name" value="Amicyanin"/>
</dbReference>
<feature type="signal peptide" evidence="8">
    <location>
        <begin position="1"/>
        <end position="21"/>
    </location>
</feature>
<evidence type="ECO:0000313" key="10">
    <source>
        <dbReference type="EMBL" id="GLK56776.1"/>
    </source>
</evidence>
<dbReference type="Gene3D" id="2.60.40.420">
    <property type="entry name" value="Cupredoxins - blue copper proteins"/>
    <property type="match status" value="1"/>
</dbReference>
<name>A0A9W6IUF4_9HYPH</name>
<gene>
    <name evidence="10" type="ORF">GCM10008170_27950</name>
    <name evidence="11" type="ORF">JOD31_002811</name>
</gene>
<feature type="domain" description="Blue (type 1) copper" evidence="9">
    <location>
        <begin position="34"/>
        <end position="120"/>
    </location>
</feature>
<dbReference type="Proteomes" id="UP000758856">
    <property type="component" value="Unassembled WGS sequence"/>
</dbReference>
<dbReference type="GO" id="GO:0042597">
    <property type="term" value="C:periplasmic space"/>
    <property type="evidence" value="ECO:0007669"/>
    <property type="project" value="UniProtKB-SubCell"/>
</dbReference>
<dbReference type="RefSeq" id="WP_204950945.1">
    <property type="nucleotide sequence ID" value="NZ_BSFF01000003.1"/>
</dbReference>
<evidence type="ECO:0000256" key="2">
    <source>
        <dbReference type="ARBA" id="ARBA00022448"/>
    </source>
</evidence>
<keyword evidence="5" id="KW-0249">Electron transport</keyword>
<dbReference type="EMBL" id="BSFF01000003">
    <property type="protein sequence ID" value="GLK56776.1"/>
    <property type="molecule type" value="Genomic_DNA"/>
</dbReference>
<keyword evidence="6 7" id="KW-0186">Copper</keyword>
<dbReference type="AlphaFoldDB" id="A0A9W6IUF4"/>
<evidence type="ECO:0000256" key="1">
    <source>
        <dbReference type="ARBA" id="ARBA00004418"/>
    </source>
</evidence>
<dbReference type="InterPro" id="IPR008972">
    <property type="entry name" value="Cupredoxin"/>
</dbReference>
<dbReference type="Proteomes" id="UP001143400">
    <property type="component" value="Unassembled WGS sequence"/>
</dbReference>
<keyword evidence="3 7" id="KW-0479">Metal-binding</keyword>
<evidence type="ECO:0000256" key="3">
    <source>
        <dbReference type="ARBA" id="ARBA00022723"/>
    </source>
</evidence>
<dbReference type="GO" id="GO:0009055">
    <property type="term" value="F:electron transfer activity"/>
    <property type="evidence" value="ECO:0007669"/>
    <property type="project" value="InterPro"/>
</dbReference>
<comment type="caution">
    <text evidence="10">The sequence shown here is derived from an EMBL/GenBank/DDBJ whole genome shotgun (WGS) entry which is preliminary data.</text>
</comment>
<dbReference type="EMBL" id="JAFBCY010000003">
    <property type="protein sequence ID" value="MBM7852569.1"/>
    <property type="molecule type" value="Genomic_DNA"/>
</dbReference>
<evidence type="ECO:0000256" key="8">
    <source>
        <dbReference type="SAM" id="SignalP"/>
    </source>
</evidence>
<protein>
    <submittedName>
        <fullName evidence="11">Amicyanin</fullName>
    </submittedName>
</protein>
<reference evidence="10" key="1">
    <citation type="journal article" date="2014" name="Int. J. Syst. Evol. Microbiol.">
        <title>Complete genome sequence of Corynebacterium casei LMG S-19264T (=DSM 44701T), isolated from a smear-ripened cheese.</title>
        <authorList>
            <consortium name="US DOE Joint Genome Institute (JGI-PGF)"/>
            <person name="Walter F."/>
            <person name="Albersmeier A."/>
            <person name="Kalinowski J."/>
            <person name="Ruckert C."/>
        </authorList>
    </citation>
    <scope>NUCLEOTIDE SEQUENCE</scope>
    <source>
        <strain evidence="10">VKM B-1606</strain>
    </source>
</reference>
<dbReference type="InterPro" id="IPR052721">
    <property type="entry name" value="ET_Amicyanin"/>
</dbReference>